<keyword evidence="1" id="KW-0175">Coiled coil</keyword>
<evidence type="ECO:0000256" key="2">
    <source>
        <dbReference type="SAM" id="MobiDB-lite"/>
    </source>
</evidence>
<evidence type="ECO:0000256" key="1">
    <source>
        <dbReference type="SAM" id="Coils"/>
    </source>
</evidence>
<protein>
    <recommendedName>
        <fullName evidence="5">Centrobin</fullName>
    </recommendedName>
</protein>
<evidence type="ECO:0000313" key="3">
    <source>
        <dbReference type="EMBL" id="PIK34394.1"/>
    </source>
</evidence>
<feature type="region of interest" description="Disordered" evidence="2">
    <location>
        <begin position="1207"/>
        <end position="1229"/>
    </location>
</feature>
<feature type="coiled-coil region" evidence="1">
    <location>
        <begin position="503"/>
        <end position="607"/>
    </location>
</feature>
<dbReference type="PANTHER" id="PTHR34439:SF1">
    <property type="entry name" value="CENTROBIN"/>
    <property type="match status" value="1"/>
</dbReference>
<keyword evidence="4" id="KW-1185">Reference proteome</keyword>
<dbReference type="GO" id="GO:0005814">
    <property type="term" value="C:centriole"/>
    <property type="evidence" value="ECO:0007669"/>
    <property type="project" value="TreeGrafter"/>
</dbReference>
<proteinExistence type="predicted"/>
<dbReference type="GO" id="GO:0051299">
    <property type="term" value="P:centrosome separation"/>
    <property type="evidence" value="ECO:0007669"/>
    <property type="project" value="TreeGrafter"/>
</dbReference>
<sequence length="1229" mass="137105">MAGIPLVADSDAMSGIEPLGTISESSAGASPAQDERTISARSSATTAELLASTLLPLGQLSDTEVSPQFDTARLMGSLAGGEEDEKARRNLMWQNEDGQTVSSIFSPLSEKPVFDGNSKSLASSDRSTSQPSTINKSLPQGTKQTHLAVQCDGRVSNSVERDRGRASEADGANPIVQGRRRDFVSSFDRSEDIELRQGGTNLARVRGHVESEHEMLMSHRDDFSKDRSPLTDYDEHRLSADSTLTEHLLRGITPMMEDTSPYSLPFDSGLASNIQSLQGGMQSHGASFQSESYILQEALEKEKYRRKHCELQIKELQSKLLENQQLLASLKPQGGEGFHDSSVEKNFSKIMSDWKSKDKEKLETLDRLKRDCEKHEHIARMREQELEVREKENRELRLSQETLQSELNQVKDESSSHVEDMKQQMALSIQQMEHAVEERVAAEQHVKKVQDMLAKERSQWREKEVALTKSLARVEEEFDLKQKELKGTLESEAAAVRNAITESNERKEKITRLNDQLAKTRQEKESLSLELNLKQAQFEALLQRQEMDWKEQMERLILERMELLQEETSHQLEKQREAHHAQIAEMAERQGEELRRLREESSKEMKKKEVRYQSSIDQFQAKLDLSHQEVLKLSSKLEQAQGHRSTIINKLQHCLQSYTSDSLMMLGELGSSPAASSANQFHSSVASDHTPNTNQMVTDQSLTGHPRVQQQIRTSVEQPLLQLMNSLNTDAGYQTLSSSSDRGGGGGVQVSHTEGNGNTTDKGNLSFMAMSSIVSQPMESEVYNQPLPMRYEMASSGSQPLSLRYHSTSLNMQPHDVRYGSSSLPMQPHDVRHGSTSPSMQPHDVRHGSSSLSLQHPGVRHGSTSPSMQPPDVRYGSSSLSMQPPGVRYSSTGEPTLPPLTGSHTTRHIPSGMPSSTISERYHSADGVPNNGQVVRPSGFSEDGKLPQEVTDDLKTSSGARDMKTSKLYHFERPENDTSVRSAPQYGGLKVSRMKDYEEGQDHFAPVPESDDLSISEHPLDNTNQSLGNITSRLGREEDRRHLLQHYLKELLNQTSVPEQLGSESPEHGESTHYKSRDIHKARFSTRASKVSSTRSQASHGTSNQHPNNSQNMRHHHDVPPVSAPTNTPVQRDVVPVKDRVIVPRSKHLESLVKGQGKNQGQVEGRLKILGRVVVQATLQSFKGELTPATNKHQHLAPARQRRKATNLQSHQQGNPNLARTNLLESGGS</sequence>
<dbReference type="GO" id="GO:1902017">
    <property type="term" value="P:regulation of cilium assembly"/>
    <property type="evidence" value="ECO:0007669"/>
    <property type="project" value="InterPro"/>
</dbReference>
<feature type="compositionally biased region" description="Basic and acidic residues" evidence="2">
    <location>
        <begin position="1065"/>
        <end position="1081"/>
    </location>
</feature>
<dbReference type="GO" id="GO:0007099">
    <property type="term" value="P:centriole replication"/>
    <property type="evidence" value="ECO:0007669"/>
    <property type="project" value="InterPro"/>
</dbReference>
<reference evidence="3 4" key="1">
    <citation type="journal article" date="2017" name="PLoS Biol.">
        <title>The sea cucumber genome provides insights into morphological evolution and visceral regeneration.</title>
        <authorList>
            <person name="Zhang X."/>
            <person name="Sun L."/>
            <person name="Yuan J."/>
            <person name="Sun Y."/>
            <person name="Gao Y."/>
            <person name="Zhang L."/>
            <person name="Li S."/>
            <person name="Dai H."/>
            <person name="Hamel J.F."/>
            <person name="Liu C."/>
            <person name="Yu Y."/>
            <person name="Liu S."/>
            <person name="Lin W."/>
            <person name="Guo K."/>
            <person name="Jin S."/>
            <person name="Xu P."/>
            <person name="Storey K.B."/>
            <person name="Huan P."/>
            <person name="Zhang T."/>
            <person name="Zhou Y."/>
            <person name="Zhang J."/>
            <person name="Lin C."/>
            <person name="Li X."/>
            <person name="Xing L."/>
            <person name="Huo D."/>
            <person name="Sun M."/>
            <person name="Wang L."/>
            <person name="Mercier A."/>
            <person name="Li F."/>
            <person name="Yang H."/>
            <person name="Xiang J."/>
        </authorList>
    </citation>
    <scope>NUCLEOTIDE SEQUENCE [LARGE SCALE GENOMIC DNA]</scope>
    <source>
        <strain evidence="3">Shaxun</strain>
        <tissue evidence="3">Muscle</tissue>
    </source>
</reference>
<feature type="coiled-coil region" evidence="1">
    <location>
        <begin position="365"/>
        <end position="438"/>
    </location>
</feature>
<comment type="caution">
    <text evidence="3">The sequence shown here is derived from an EMBL/GenBank/DDBJ whole genome shotgun (WGS) entry which is preliminary data.</text>
</comment>
<dbReference type="EMBL" id="MRZV01002190">
    <property type="protein sequence ID" value="PIK34394.1"/>
    <property type="molecule type" value="Genomic_DNA"/>
</dbReference>
<dbReference type="OrthoDB" id="8190486at2759"/>
<feature type="region of interest" description="Disordered" evidence="2">
    <location>
        <begin position="737"/>
        <end position="763"/>
    </location>
</feature>
<dbReference type="PANTHER" id="PTHR34439">
    <property type="entry name" value="CENTROBIN"/>
    <property type="match status" value="1"/>
</dbReference>
<dbReference type="GO" id="GO:0005813">
    <property type="term" value="C:centrosome"/>
    <property type="evidence" value="ECO:0007669"/>
    <property type="project" value="TreeGrafter"/>
</dbReference>
<feature type="compositionally biased region" description="Polar residues" evidence="2">
    <location>
        <begin position="117"/>
        <end position="147"/>
    </location>
</feature>
<feature type="region of interest" description="Disordered" evidence="2">
    <location>
        <begin position="1"/>
        <end position="43"/>
    </location>
</feature>
<feature type="region of interest" description="Disordered" evidence="2">
    <location>
        <begin position="1002"/>
        <end position="1028"/>
    </location>
</feature>
<organism evidence="3 4">
    <name type="scientific">Stichopus japonicus</name>
    <name type="common">Sea cucumber</name>
    <dbReference type="NCBI Taxonomy" id="307972"/>
    <lineage>
        <taxon>Eukaryota</taxon>
        <taxon>Metazoa</taxon>
        <taxon>Echinodermata</taxon>
        <taxon>Eleutherozoa</taxon>
        <taxon>Echinozoa</taxon>
        <taxon>Holothuroidea</taxon>
        <taxon>Aspidochirotacea</taxon>
        <taxon>Aspidochirotida</taxon>
        <taxon>Stichopodidae</taxon>
        <taxon>Apostichopus</taxon>
    </lineage>
</organism>
<feature type="compositionally biased region" description="Polar residues" evidence="2">
    <location>
        <begin position="752"/>
        <end position="763"/>
    </location>
</feature>
<dbReference type="AlphaFoldDB" id="A0A2G8JF61"/>
<gene>
    <name evidence="3" type="ORF">BSL78_28781</name>
</gene>
<feature type="compositionally biased region" description="Polar residues" evidence="2">
    <location>
        <begin position="1086"/>
        <end position="1112"/>
    </location>
</feature>
<feature type="region of interest" description="Disordered" evidence="2">
    <location>
        <begin position="817"/>
        <end position="910"/>
    </location>
</feature>
<dbReference type="InterPro" id="IPR038923">
    <property type="entry name" value="Centrobin"/>
</dbReference>
<dbReference type="GO" id="GO:1902410">
    <property type="term" value="P:mitotic cytokinetic process"/>
    <property type="evidence" value="ECO:0007669"/>
    <property type="project" value="TreeGrafter"/>
</dbReference>
<feature type="region of interest" description="Disordered" evidence="2">
    <location>
        <begin position="939"/>
        <end position="958"/>
    </location>
</feature>
<dbReference type="Proteomes" id="UP000230750">
    <property type="component" value="Unassembled WGS sequence"/>
</dbReference>
<accession>A0A2G8JF61</accession>
<evidence type="ECO:0000313" key="4">
    <source>
        <dbReference type="Proteomes" id="UP000230750"/>
    </source>
</evidence>
<feature type="region of interest" description="Disordered" evidence="2">
    <location>
        <begin position="1054"/>
        <end position="1136"/>
    </location>
</feature>
<name>A0A2G8JF61_STIJA</name>
<feature type="compositionally biased region" description="Basic and acidic residues" evidence="2">
    <location>
        <begin position="159"/>
        <end position="168"/>
    </location>
</feature>
<evidence type="ECO:0008006" key="5">
    <source>
        <dbReference type="Google" id="ProtNLM"/>
    </source>
</evidence>
<feature type="region of interest" description="Disordered" evidence="2">
    <location>
        <begin position="102"/>
        <end position="179"/>
    </location>
</feature>